<feature type="non-terminal residue" evidence="6">
    <location>
        <position position="148"/>
    </location>
</feature>
<dbReference type="Gene3D" id="3.40.50.1100">
    <property type="match status" value="2"/>
</dbReference>
<dbReference type="GO" id="GO:0003941">
    <property type="term" value="F:L-serine ammonia-lyase activity"/>
    <property type="evidence" value="ECO:0007669"/>
    <property type="project" value="TreeGrafter"/>
</dbReference>
<protein>
    <recommendedName>
        <fullName evidence="5">Tryptophan synthase beta chain-like PALP domain-containing protein</fullName>
    </recommendedName>
</protein>
<organism evidence="6">
    <name type="scientific">marine metagenome</name>
    <dbReference type="NCBI Taxonomy" id="408172"/>
    <lineage>
        <taxon>unclassified sequences</taxon>
        <taxon>metagenomes</taxon>
        <taxon>ecological metagenomes</taxon>
    </lineage>
</organism>
<dbReference type="Pfam" id="PF00291">
    <property type="entry name" value="PALP"/>
    <property type="match status" value="1"/>
</dbReference>
<dbReference type="FunFam" id="3.40.50.1100:FF:000005">
    <property type="entry name" value="Threonine dehydratase catabolic"/>
    <property type="match status" value="1"/>
</dbReference>
<reference evidence="6" key="1">
    <citation type="submission" date="2018-05" db="EMBL/GenBank/DDBJ databases">
        <authorList>
            <person name="Lanie J.A."/>
            <person name="Ng W.-L."/>
            <person name="Kazmierczak K.M."/>
            <person name="Andrzejewski T.M."/>
            <person name="Davidsen T.M."/>
            <person name="Wayne K.J."/>
            <person name="Tettelin H."/>
            <person name="Glass J.I."/>
            <person name="Rusch D."/>
            <person name="Podicherti R."/>
            <person name="Tsui H.-C.T."/>
            <person name="Winkler M.E."/>
        </authorList>
    </citation>
    <scope>NUCLEOTIDE SEQUENCE</scope>
</reference>
<dbReference type="PANTHER" id="PTHR48078:SF6">
    <property type="entry name" value="L-THREONINE DEHYDRATASE CATABOLIC TDCB"/>
    <property type="match status" value="1"/>
</dbReference>
<dbReference type="GO" id="GO:0009097">
    <property type="term" value="P:isoleucine biosynthetic process"/>
    <property type="evidence" value="ECO:0007669"/>
    <property type="project" value="TreeGrafter"/>
</dbReference>
<comment type="cofactor">
    <cofactor evidence="1">
        <name>pyridoxal 5'-phosphate</name>
        <dbReference type="ChEBI" id="CHEBI:597326"/>
    </cofactor>
</comment>
<dbReference type="EMBL" id="UINC01194558">
    <property type="protein sequence ID" value="SVE10701.1"/>
    <property type="molecule type" value="Genomic_DNA"/>
</dbReference>
<evidence type="ECO:0000259" key="5">
    <source>
        <dbReference type="Pfam" id="PF00291"/>
    </source>
</evidence>
<dbReference type="AlphaFoldDB" id="A0A383ASW3"/>
<evidence type="ECO:0000256" key="2">
    <source>
        <dbReference type="ARBA" id="ARBA00010869"/>
    </source>
</evidence>
<evidence type="ECO:0000256" key="3">
    <source>
        <dbReference type="ARBA" id="ARBA00022898"/>
    </source>
</evidence>
<accession>A0A383ASW3</accession>
<name>A0A383ASW3_9ZZZZ</name>
<feature type="domain" description="Tryptophan synthase beta chain-like PALP" evidence="5">
    <location>
        <begin position="15"/>
        <end position="140"/>
    </location>
</feature>
<comment type="similarity">
    <text evidence="2">Belongs to the serine/threonine dehydratase family.</text>
</comment>
<dbReference type="InterPro" id="IPR050147">
    <property type="entry name" value="Ser/Thr_Dehydratase"/>
</dbReference>
<keyword evidence="3" id="KW-0663">Pyridoxal phosphate</keyword>
<proteinExistence type="inferred from homology"/>
<evidence type="ECO:0000256" key="4">
    <source>
        <dbReference type="ARBA" id="ARBA00023239"/>
    </source>
</evidence>
<dbReference type="InterPro" id="IPR001926">
    <property type="entry name" value="TrpB-like_PALP"/>
</dbReference>
<dbReference type="InterPro" id="IPR036052">
    <property type="entry name" value="TrpB-like_PALP_sf"/>
</dbReference>
<dbReference type="PANTHER" id="PTHR48078">
    <property type="entry name" value="THREONINE DEHYDRATASE, MITOCHONDRIAL-RELATED"/>
    <property type="match status" value="1"/>
</dbReference>
<dbReference type="SUPFAM" id="SSF53686">
    <property type="entry name" value="Tryptophan synthase beta subunit-like PLP-dependent enzymes"/>
    <property type="match status" value="1"/>
</dbReference>
<gene>
    <name evidence="6" type="ORF">METZ01_LOCUS463555</name>
</gene>
<evidence type="ECO:0000256" key="1">
    <source>
        <dbReference type="ARBA" id="ARBA00001933"/>
    </source>
</evidence>
<evidence type="ECO:0000313" key="6">
    <source>
        <dbReference type="EMBL" id="SVE10701.1"/>
    </source>
</evidence>
<dbReference type="GO" id="GO:0006567">
    <property type="term" value="P:L-threonine catabolic process"/>
    <property type="evidence" value="ECO:0007669"/>
    <property type="project" value="TreeGrafter"/>
</dbReference>
<dbReference type="GO" id="GO:0006565">
    <property type="term" value="P:L-serine catabolic process"/>
    <property type="evidence" value="ECO:0007669"/>
    <property type="project" value="TreeGrafter"/>
</dbReference>
<sequence length="148" mass="16180">MQNPNQINDIISNQNWTPTPFYKATSLSNKLNLNLWLKREDCTPIGSFKIRGALIAMDSLSDTIPQSGVCVASAGNYGLAISTAGEIHGIKATVFVPKNATESKVEKIRLTGANVIQKGNDFDTAKNEARKYSKSNGMLFWEDGVLDE</sequence>
<dbReference type="GO" id="GO:0004794">
    <property type="term" value="F:threonine deaminase activity"/>
    <property type="evidence" value="ECO:0007669"/>
    <property type="project" value="TreeGrafter"/>
</dbReference>
<keyword evidence="4" id="KW-0456">Lyase</keyword>